<evidence type="ECO:0008006" key="4">
    <source>
        <dbReference type="Google" id="ProtNLM"/>
    </source>
</evidence>
<accession>A0A1I1ETN3</accession>
<keyword evidence="1" id="KW-0472">Membrane</keyword>
<dbReference type="EMBL" id="FOLO01000002">
    <property type="protein sequence ID" value="SFB90495.1"/>
    <property type="molecule type" value="Genomic_DNA"/>
</dbReference>
<keyword evidence="1" id="KW-1133">Transmembrane helix</keyword>
<keyword evidence="1" id="KW-0812">Transmembrane</keyword>
<dbReference type="Proteomes" id="UP000198862">
    <property type="component" value="Unassembled WGS sequence"/>
</dbReference>
<protein>
    <recommendedName>
        <fullName evidence="4">DUF2523 domain-containing protein</fullName>
    </recommendedName>
</protein>
<dbReference type="STRING" id="1123010.SAMN02745724_00439"/>
<dbReference type="RefSeq" id="WP_091979435.1">
    <property type="nucleotide sequence ID" value="NZ_FOLO01000002.1"/>
</dbReference>
<sequence>MFDMIQGIYEFFTTGIYDFVVEAYAWVIIKIAAFQLKATIASIEFAWDIAKEIITQLNISAEMQVALERLPPDVVSKLNFFNVINGLNLLLNAFVTRFVMRFI</sequence>
<dbReference type="OrthoDB" id="5572690at2"/>
<evidence type="ECO:0000256" key="1">
    <source>
        <dbReference type="SAM" id="Phobius"/>
    </source>
</evidence>
<reference evidence="2 3" key="1">
    <citation type="submission" date="2016-10" db="EMBL/GenBank/DDBJ databases">
        <authorList>
            <person name="de Groot N.N."/>
        </authorList>
    </citation>
    <scope>NUCLEOTIDE SEQUENCE [LARGE SCALE GENOMIC DNA]</scope>
    <source>
        <strain evidence="2 3">DSM 6059</strain>
    </source>
</reference>
<evidence type="ECO:0000313" key="2">
    <source>
        <dbReference type="EMBL" id="SFB90495.1"/>
    </source>
</evidence>
<name>A0A1I1ETN3_9GAMM</name>
<keyword evidence="3" id="KW-1185">Reference proteome</keyword>
<proteinExistence type="predicted"/>
<feature type="transmembrane region" description="Helical" evidence="1">
    <location>
        <begin position="80"/>
        <end position="100"/>
    </location>
</feature>
<gene>
    <name evidence="2" type="ORF">SAMN02745724_00439</name>
</gene>
<dbReference type="AlphaFoldDB" id="A0A1I1ETN3"/>
<organism evidence="2 3">
    <name type="scientific">Pseudoalteromonas denitrificans DSM 6059</name>
    <dbReference type="NCBI Taxonomy" id="1123010"/>
    <lineage>
        <taxon>Bacteria</taxon>
        <taxon>Pseudomonadati</taxon>
        <taxon>Pseudomonadota</taxon>
        <taxon>Gammaproteobacteria</taxon>
        <taxon>Alteromonadales</taxon>
        <taxon>Pseudoalteromonadaceae</taxon>
        <taxon>Pseudoalteromonas</taxon>
    </lineage>
</organism>
<evidence type="ECO:0000313" key="3">
    <source>
        <dbReference type="Proteomes" id="UP000198862"/>
    </source>
</evidence>
<dbReference type="InterPro" id="IPR019670">
    <property type="entry name" value="DUF2523"/>
</dbReference>
<dbReference type="Pfam" id="PF10734">
    <property type="entry name" value="DUF2523"/>
    <property type="match status" value="1"/>
</dbReference>